<accession>A0A7Z0BHD2</accession>
<name>A0A7Z0BHD2_9ACTN</name>
<organism evidence="2 3">
    <name type="scientific">Micromonospora jinlongensis</name>
    <dbReference type="NCBI Taxonomy" id="1287877"/>
    <lineage>
        <taxon>Bacteria</taxon>
        <taxon>Bacillati</taxon>
        <taxon>Actinomycetota</taxon>
        <taxon>Actinomycetes</taxon>
        <taxon>Micromonosporales</taxon>
        <taxon>Micromonosporaceae</taxon>
        <taxon>Micromonospora</taxon>
    </lineage>
</organism>
<comment type="caution">
    <text evidence="2">The sequence shown here is derived from an EMBL/GenBank/DDBJ whole genome shotgun (WGS) entry which is preliminary data.</text>
</comment>
<feature type="transmembrane region" description="Helical" evidence="1">
    <location>
        <begin position="167"/>
        <end position="193"/>
    </location>
</feature>
<dbReference type="EMBL" id="JACCHK010000001">
    <property type="protein sequence ID" value="NYH45880.1"/>
    <property type="molecule type" value="Genomic_DNA"/>
</dbReference>
<keyword evidence="3" id="KW-1185">Reference proteome</keyword>
<dbReference type="Proteomes" id="UP000523545">
    <property type="component" value="Unassembled WGS sequence"/>
</dbReference>
<gene>
    <name evidence="2" type="ORF">HNR22_005607</name>
</gene>
<sequence length="212" mass="22522">MITLHHVAMTLSPVITPVGLRPRRIWFTIAALVAVGGVLAAAGVMLFVLRSGGDLGQRLTPNQVVTVHLSPADEKMVWVKETGQSVPDIKCDKSPVDGQEVLESHEVHLLSENVELNVDNERWRGLLTLSAGPAGRYEVSCRTSGVGPAPTLSIGDPPRFYGARGTALGSLAAFGLAIISVITSGVLAVVVAVRRGFHRVRLRQQGTDANHG</sequence>
<keyword evidence="1" id="KW-1133">Transmembrane helix</keyword>
<feature type="transmembrane region" description="Helical" evidence="1">
    <location>
        <begin position="25"/>
        <end position="49"/>
    </location>
</feature>
<evidence type="ECO:0000256" key="1">
    <source>
        <dbReference type="SAM" id="Phobius"/>
    </source>
</evidence>
<reference evidence="2 3" key="1">
    <citation type="submission" date="2020-07" db="EMBL/GenBank/DDBJ databases">
        <title>Sequencing the genomes of 1000 actinobacteria strains.</title>
        <authorList>
            <person name="Klenk H.-P."/>
        </authorList>
    </citation>
    <scope>NUCLEOTIDE SEQUENCE [LARGE SCALE GENOMIC DNA]</scope>
    <source>
        <strain evidence="2 3">DSM 45876</strain>
    </source>
</reference>
<evidence type="ECO:0000313" key="2">
    <source>
        <dbReference type="EMBL" id="NYH45880.1"/>
    </source>
</evidence>
<keyword evidence="1" id="KW-0812">Transmembrane</keyword>
<evidence type="ECO:0000313" key="3">
    <source>
        <dbReference type="Proteomes" id="UP000523545"/>
    </source>
</evidence>
<dbReference type="AlphaFoldDB" id="A0A7Z0BHD2"/>
<protein>
    <submittedName>
        <fullName evidence="2">Uncharacterized protein</fullName>
    </submittedName>
</protein>
<keyword evidence="1" id="KW-0472">Membrane</keyword>
<proteinExistence type="predicted"/>